<keyword evidence="3" id="KW-1185">Reference proteome</keyword>
<feature type="compositionally biased region" description="Polar residues" evidence="1">
    <location>
        <begin position="1"/>
        <end position="13"/>
    </location>
</feature>
<feature type="region of interest" description="Disordered" evidence="1">
    <location>
        <begin position="1"/>
        <end position="112"/>
    </location>
</feature>
<dbReference type="Proteomes" id="UP001345963">
    <property type="component" value="Unassembled WGS sequence"/>
</dbReference>
<name>A0ABU7C402_9TELE</name>
<accession>A0ABU7C402</accession>
<evidence type="ECO:0000313" key="2">
    <source>
        <dbReference type="EMBL" id="MED6256590.1"/>
    </source>
</evidence>
<gene>
    <name evidence="2" type="ORF">ATANTOWER_029807</name>
</gene>
<comment type="caution">
    <text evidence="2">The sequence shown here is derived from an EMBL/GenBank/DDBJ whole genome shotgun (WGS) entry which is preliminary data.</text>
</comment>
<reference evidence="2 3" key="1">
    <citation type="submission" date="2021-07" db="EMBL/GenBank/DDBJ databases">
        <authorList>
            <person name="Palmer J.M."/>
        </authorList>
    </citation>
    <scope>NUCLEOTIDE SEQUENCE [LARGE SCALE GENOMIC DNA]</scope>
    <source>
        <strain evidence="2 3">AT_MEX2019</strain>
        <tissue evidence="2">Muscle</tissue>
    </source>
</reference>
<evidence type="ECO:0000256" key="1">
    <source>
        <dbReference type="SAM" id="MobiDB-lite"/>
    </source>
</evidence>
<feature type="compositionally biased region" description="Polar residues" evidence="1">
    <location>
        <begin position="73"/>
        <end position="82"/>
    </location>
</feature>
<organism evidence="2 3">
    <name type="scientific">Ataeniobius toweri</name>
    <dbReference type="NCBI Taxonomy" id="208326"/>
    <lineage>
        <taxon>Eukaryota</taxon>
        <taxon>Metazoa</taxon>
        <taxon>Chordata</taxon>
        <taxon>Craniata</taxon>
        <taxon>Vertebrata</taxon>
        <taxon>Euteleostomi</taxon>
        <taxon>Actinopterygii</taxon>
        <taxon>Neopterygii</taxon>
        <taxon>Teleostei</taxon>
        <taxon>Neoteleostei</taxon>
        <taxon>Acanthomorphata</taxon>
        <taxon>Ovalentaria</taxon>
        <taxon>Atherinomorphae</taxon>
        <taxon>Cyprinodontiformes</taxon>
        <taxon>Goodeidae</taxon>
        <taxon>Ataeniobius</taxon>
    </lineage>
</organism>
<evidence type="ECO:0000313" key="3">
    <source>
        <dbReference type="Proteomes" id="UP001345963"/>
    </source>
</evidence>
<proteinExistence type="predicted"/>
<sequence>MWINTMPRQNNQPGKGHKVISKQSNVHHPAERKILPKRKTSQAAASLPRSGRPTRFSLSSECEGQRNDHKPKSSISDSTGLSLQVKGHGRAVRQTPNQSGYLEGLKEKASSL</sequence>
<protein>
    <submittedName>
        <fullName evidence="2">Uncharacterized protein</fullName>
    </submittedName>
</protein>
<dbReference type="EMBL" id="JAHUTI010076659">
    <property type="protein sequence ID" value="MED6256590.1"/>
    <property type="molecule type" value="Genomic_DNA"/>
</dbReference>